<protein>
    <submittedName>
        <fullName evidence="2">Secreted protein</fullName>
    </submittedName>
</protein>
<feature type="chain" id="PRO_5039238805" evidence="1">
    <location>
        <begin position="26"/>
        <end position="528"/>
    </location>
</feature>
<reference evidence="2" key="1">
    <citation type="submission" date="2022-10" db="EMBL/GenBank/DDBJ databases">
        <title>Adaptive evolution leads to modifications in subtelomeric GC content in a zoonotic Cryptosporidium species.</title>
        <authorList>
            <person name="Li J."/>
            <person name="Feng Y."/>
            <person name="Xiao L."/>
        </authorList>
    </citation>
    <scope>NUCLEOTIDE SEQUENCE</scope>
    <source>
        <strain evidence="2">33844</strain>
    </source>
</reference>
<evidence type="ECO:0000256" key="1">
    <source>
        <dbReference type="SAM" id="SignalP"/>
    </source>
</evidence>
<dbReference type="AlphaFoldDB" id="A0A9D5DQE2"/>
<dbReference type="EMBL" id="JAPCXC010000007">
    <property type="protein sequence ID" value="KAJ1612428.1"/>
    <property type="molecule type" value="Genomic_DNA"/>
</dbReference>
<proteinExistence type="predicted"/>
<gene>
    <name evidence="2" type="ORF">OJ253_567</name>
</gene>
<organism evidence="2">
    <name type="scientific">Cryptosporidium canis</name>
    <dbReference type="NCBI Taxonomy" id="195482"/>
    <lineage>
        <taxon>Eukaryota</taxon>
        <taxon>Sar</taxon>
        <taxon>Alveolata</taxon>
        <taxon>Apicomplexa</taxon>
        <taxon>Conoidasida</taxon>
        <taxon>Coccidia</taxon>
        <taxon>Eucoccidiorida</taxon>
        <taxon>Eimeriorina</taxon>
        <taxon>Cryptosporidiidae</taxon>
        <taxon>Cryptosporidium</taxon>
    </lineage>
</organism>
<evidence type="ECO:0000313" key="2">
    <source>
        <dbReference type="EMBL" id="KAJ1612428.1"/>
    </source>
</evidence>
<dbReference type="Proteomes" id="UP001067231">
    <property type="component" value="Unassembled WGS sequence"/>
</dbReference>
<name>A0A9D5DQE2_9CRYT</name>
<accession>A0A9D5DQE2</accession>
<keyword evidence="1" id="KW-0732">Signal</keyword>
<dbReference type="OrthoDB" id="337371at2759"/>
<feature type="signal peptide" evidence="1">
    <location>
        <begin position="1"/>
        <end position="25"/>
    </location>
</feature>
<sequence length="528" mass="60457">MTKGGTSTILVLLIVVLWDANLINGSTLTGYKLEPGLKAYNGWQKMIIEVNNAYRRSSGSLLIDQRTTFTGDYTNFKESTISINKDVCAEVPNAVGPRMPVFNFPIHIPLERKSVASFIRRGISIDIDDPDYNSNLQYPRVKHFKSKLPDLVIEPYQRLMSFAIEVCMIPSIWYLEIIHCMHMAMAPYFTGMLMSYSLQDIVGASIMSLGYKDEKFSIENCKNSVSIVGDDQISPYYDEICGKVEACVAARPFDNPPFSNMKAEFITRIDRSYSLIKPMEGVLKPKAFARFAILTAISNIPKNKFLSRVSSERNFLVIRSMLSCLGYYALSNIAGFKFVSEFHVVSFFSKMIPEWMSITISKFEKKCSSKLVSLSKVKDNNSKELFSYFCQELFSSGFIYENNSLYINLVKFDPIYPQRILHAHYSSLVPCMVKIRPYTEYSNSWVEFQSEPLRIPSAMEKPSEHFPQLYYTKLNKKTRRKAPNGQGIGQLGGKDKRTVKRSRFTKISNIMRSKQRRNYVDILCNVRD</sequence>
<comment type="caution">
    <text evidence="2">The sequence shown here is derived from an EMBL/GenBank/DDBJ whole genome shotgun (WGS) entry which is preliminary data.</text>
</comment>